<name>A0A1S8X0A8_OPIVI</name>
<protein>
    <recommendedName>
        <fullName evidence="4">Fibrillar collagen NC1 domain-containing protein</fullName>
    </recommendedName>
</protein>
<reference evidence="5 6" key="1">
    <citation type="submission" date="2015-03" db="EMBL/GenBank/DDBJ databases">
        <title>Draft genome of the nematode, Opisthorchis viverrini.</title>
        <authorList>
            <person name="Mitreva M."/>
        </authorList>
    </citation>
    <scope>NUCLEOTIDE SEQUENCE [LARGE SCALE GENOMIC DNA]</scope>
    <source>
        <strain evidence="5">Khon Kaen</strain>
    </source>
</reference>
<dbReference type="Pfam" id="PF01410">
    <property type="entry name" value="COLFI"/>
    <property type="match status" value="1"/>
</dbReference>
<evidence type="ECO:0000313" key="6">
    <source>
        <dbReference type="Proteomes" id="UP000243686"/>
    </source>
</evidence>
<dbReference type="GO" id="GO:0005581">
    <property type="term" value="C:collagen trimer"/>
    <property type="evidence" value="ECO:0007669"/>
    <property type="project" value="UniProtKB-KW"/>
</dbReference>
<accession>A0A1S8X0A8</accession>
<keyword evidence="2" id="KW-0964">Secreted</keyword>
<dbReference type="Proteomes" id="UP000243686">
    <property type="component" value="Unassembled WGS sequence"/>
</dbReference>
<gene>
    <name evidence="5" type="ORF">X801_03993</name>
</gene>
<dbReference type="GO" id="GO:0005576">
    <property type="term" value="C:extracellular region"/>
    <property type="evidence" value="ECO:0007669"/>
    <property type="project" value="UniProtKB-SubCell"/>
</dbReference>
<organism evidence="5 6">
    <name type="scientific">Opisthorchis viverrini</name>
    <name type="common">Southeast Asian liver fluke</name>
    <dbReference type="NCBI Taxonomy" id="6198"/>
    <lineage>
        <taxon>Eukaryota</taxon>
        <taxon>Metazoa</taxon>
        <taxon>Spiralia</taxon>
        <taxon>Lophotrochozoa</taxon>
        <taxon>Platyhelminthes</taxon>
        <taxon>Trematoda</taxon>
        <taxon>Digenea</taxon>
        <taxon>Opisthorchiida</taxon>
        <taxon>Opisthorchiata</taxon>
        <taxon>Opisthorchiidae</taxon>
        <taxon>Opisthorchis</taxon>
    </lineage>
</organism>
<evidence type="ECO:0000256" key="1">
    <source>
        <dbReference type="ARBA" id="ARBA00004613"/>
    </source>
</evidence>
<dbReference type="Gene3D" id="2.60.120.1000">
    <property type="match status" value="1"/>
</dbReference>
<evidence type="ECO:0000256" key="3">
    <source>
        <dbReference type="ARBA" id="ARBA00023119"/>
    </source>
</evidence>
<dbReference type="InterPro" id="IPR000885">
    <property type="entry name" value="Fib_collagen_C"/>
</dbReference>
<evidence type="ECO:0000313" key="5">
    <source>
        <dbReference type="EMBL" id="OON20134.1"/>
    </source>
</evidence>
<keyword evidence="6" id="KW-1185">Reference proteome</keyword>
<sequence length="135" mass="15114">MVFGMWGYTAYEVALKPVWMVVEPVKNEDVFEALRRVGSLVVGLHSGSGTQFDPARTCADLKRDYPSKKDGIYYVDPNGGHWRDGLAVYCRFSGLETCVAPTMEQMPFAVITARNGLSVWYTELTLDSELTCQSF</sequence>
<evidence type="ECO:0000259" key="4">
    <source>
        <dbReference type="PROSITE" id="PS51461"/>
    </source>
</evidence>
<dbReference type="PROSITE" id="PS51461">
    <property type="entry name" value="NC1_FIB"/>
    <property type="match status" value="1"/>
</dbReference>
<dbReference type="SMART" id="SM00038">
    <property type="entry name" value="COLFI"/>
    <property type="match status" value="1"/>
</dbReference>
<dbReference type="GO" id="GO:0005201">
    <property type="term" value="F:extracellular matrix structural constituent"/>
    <property type="evidence" value="ECO:0007669"/>
    <property type="project" value="InterPro"/>
</dbReference>
<feature type="domain" description="Fibrillar collagen NC1" evidence="4">
    <location>
        <begin position="28"/>
        <end position="135"/>
    </location>
</feature>
<keyword evidence="3" id="KW-0176">Collagen</keyword>
<comment type="subcellular location">
    <subcellularLocation>
        <location evidence="1">Secreted</location>
    </subcellularLocation>
</comment>
<evidence type="ECO:0000256" key="2">
    <source>
        <dbReference type="ARBA" id="ARBA00022525"/>
    </source>
</evidence>
<dbReference type="AlphaFoldDB" id="A0A1S8X0A8"/>
<dbReference type="EMBL" id="KV892834">
    <property type="protein sequence ID" value="OON20134.1"/>
    <property type="molecule type" value="Genomic_DNA"/>
</dbReference>
<proteinExistence type="predicted"/>